<proteinExistence type="predicted"/>
<dbReference type="EMBL" id="CP022022">
    <property type="protein sequence ID" value="ASF43830.1"/>
    <property type="molecule type" value="Genomic_DNA"/>
</dbReference>
<keyword evidence="3" id="KW-1185">Reference proteome</keyword>
<organism evidence="2 3">
    <name type="scientific">Capnocytophaga endodontalis</name>
    <dbReference type="NCBI Taxonomy" id="2708117"/>
    <lineage>
        <taxon>Bacteria</taxon>
        <taxon>Pseudomonadati</taxon>
        <taxon>Bacteroidota</taxon>
        <taxon>Flavobacteriia</taxon>
        <taxon>Flavobacteriales</taxon>
        <taxon>Flavobacteriaceae</taxon>
        <taxon>Capnocytophaga</taxon>
    </lineage>
</organism>
<evidence type="ECO:0000256" key="1">
    <source>
        <dbReference type="SAM" id="SignalP"/>
    </source>
</evidence>
<feature type="signal peptide" evidence="1">
    <location>
        <begin position="1"/>
        <end position="22"/>
    </location>
</feature>
<dbReference type="KEGG" id="capn:CBG49_12485"/>
<feature type="chain" id="PRO_5012667314" description="DUF4595 domain-containing protein" evidence="1">
    <location>
        <begin position="23"/>
        <end position="426"/>
    </location>
</feature>
<evidence type="ECO:0000313" key="3">
    <source>
        <dbReference type="Proteomes" id="UP000197007"/>
    </source>
</evidence>
<reference evidence="3" key="1">
    <citation type="submission" date="2017-06" db="EMBL/GenBank/DDBJ databases">
        <title>Complete genome sequence of Capnocytophaga sp. KCOM 1579 (=ChDC OS43) isolated from a human refractory periapical abscess lesion.</title>
        <authorList>
            <person name="Kook J.-K."/>
            <person name="Park S.-N."/>
            <person name="Lim Y.K."/>
            <person name="Roh H."/>
        </authorList>
    </citation>
    <scope>NUCLEOTIDE SEQUENCE [LARGE SCALE GENOMIC DNA]</scope>
    <source>
        <strain evidence="3">ChDC OS43</strain>
    </source>
</reference>
<evidence type="ECO:0000313" key="2">
    <source>
        <dbReference type="EMBL" id="ASF43830.1"/>
    </source>
</evidence>
<dbReference type="AlphaFoldDB" id="A0A1Z4BRD6"/>
<gene>
    <name evidence="2" type="ORF">CBG49_12485</name>
</gene>
<dbReference type="Proteomes" id="UP000197007">
    <property type="component" value="Chromosome"/>
</dbReference>
<accession>A0A1Z4BRD6</accession>
<evidence type="ECO:0008006" key="4">
    <source>
        <dbReference type="Google" id="ProtNLM"/>
    </source>
</evidence>
<dbReference type="Gene3D" id="2.40.128.720">
    <property type="match status" value="1"/>
</dbReference>
<keyword evidence="1" id="KW-0732">Signal</keyword>
<protein>
    <recommendedName>
        <fullName evidence="4">DUF4595 domain-containing protein</fullName>
    </recommendedName>
</protein>
<name>A0A1Z4BRD6_9FLAO</name>
<sequence length="426" mass="51588">MPKYMKNITLFLILFASITLQAQKVHLDSVQTKLFAINGYRGGSYTTKQYYDSSKRKLIKEYSSMIGKPYVTKSIYFYDKQNQLVLYEEYTRKKGSDKWKKVKKEEYVNDKDKKITSSYNVFRNEWIKERKEELIKKGKFFFYTKYECTEGSKWQPKTQSIYLQNKQNKTTELTHYSRDENKNQWLPQKRIITVYENDTIKKSELKFTYKTDKWVEEAKYEYAEDTIVGAYSIYSEMLNGKWIPKEKNSTKLTLNPTKISRLRQKWNEKQQQWENDYLLEEKYNENDCLQAYIHSNWDKEKDVFAMIEQQSYQYDTHKNMTEKLSIFNEVKKDKIKTVNQYDAQNNRILTIDYRYNFDTDNWEEENKIIYEYNTSILRKSIVDEGALGTVGFDSTHALFSATFYYKRQGEYQKEYELHFYYSEIKK</sequence>